<proteinExistence type="predicted"/>
<protein>
    <submittedName>
        <fullName evidence="2">Alpha/beta hydrolase</fullName>
    </submittedName>
</protein>
<evidence type="ECO:0000259" key="1">
    <source>
        <dbReference type="Pfam" id="PF12146"/>
    </source>
</evidence>
<dbReference type="GO" id="GO:0016787">
    <property type="term" value="F:hydrolase activity"/>
    <property type="evidence" value="ECO:0007669"/>
    <property type="project" value="UniProtKB-KW"/>
</dbReference>
<reference evidence="2 3" key="1">
    <citation type="submission" date="2018-08" db="EMBL/GenBank/DDBJ databases">
        <title>The metabolism and importance of syntrophic acetate oxidation coupled to methane or sulfide production in haloalkaline environments.</title>
        <authorList>
            <person name="Timmers P.H.A."/>
            <person name="Vavourakis C.D."/>
            <person name="Sorokin D.Y."/>
            <person name="Sinninghe Damste J.S."/>
            <person name="Muyzer G."/>
            <person name="Stams A.J.M."/>
            <person name="Plugge C.M."/>
        </authorList>
    </citation>
    <scope>NUCLEOTIDE SEQUENCE [LARGE SCALE GENOMIC DNA]</scope>
    <source>
        <strain evidence="2">MSAO_Bac1</strain>
    </source>
</reference>
<dbReference type="PANTHER" id="PTHR12277">
    <property type="entry name" value="ALPHA/BETA HYDROLASE DOMAIN-CONTAINING PROTEIN"/>
    <property type="match status" value="1"/>
</dbReference>
<keyword evidence="2" id="KW-0378">Hydrolase</keyword>
<dbReference type="Gene3D" id="3.40.50.1820">
    <property type="entry name" value="alpha/beta hydrolase"/>
    <property type="match status" value="2"/>
</dbReference>
<name>A0A424YAW2_9FIRM</name>
<comment type="caution">
    <text evidence="2">The sequence shown here is derived from an EMBL/GenBank/DDBJ whole genome shotgun (WGS) entry which is preliminary data.</text>
</comment>
<dbReference type="Pfam" id="PF12146">
    <property type="entry name" value="Hydrolase_4"/>
    <property type="match status" value="2"/>
</dbReference>
<evidence type="ECO:0000313" key="2">
    <source>
        <dbReference type="EMBL" id="RQD73655.1"/>
    </source>
</evidence>
<dbReference type="InterPro" id="IPR022742">
    <property type="entry name" value="Hydrolase_4"/>
</dbReference>
<dbReference type="InterPro" id="IPR029058">
    <property type="entry name" value="AB_hydrolase_fold"/>
</dbReference>
<feature type="domain" description="Serine aminopeptidase S33" evidence="1">
    <location>
        <begin position="184"/>
        <end position="236"/>
    </location>
</feature>
<accession>A0A424YAW2</accession>
<dbReference type="AlphaFoldDB" id="A0A424YAW2"/>
<dbReference type="EMBL" id="QZAA01000243">
    <property type="protein sequence ID" value="RQD73655.1"/>
    <property type="molecule type" value="Genomic_DNA"/>
</dbReference>
<feature type="domain" description="Serine aminopeptidase S33" evidence="1">
    <location>
        <begin position="57"/>
        <end position="162"/>
    </location>
</feature>
<sequence>MTDYSLIDRPFLLKSLFFPRQEHIDPPPPAYDRFIPVEDNVSIGCRFYPKEEDYPWILYFHGNGEVVSDYDEIAPLYNQHNMNLVVADYRGYGASGGEPAFANLIKDAHRVYEDVRGELKEKEGFSGLWIMGRSLGSISALELAYHYGNEIEGLIIESGFISAVRLIKHFNLLSPGIDLDKLDRQCLDMVKEIEVPALIIHGQQDRIVPLEEGKDLYKNLGSSLKEMEIIPYADHNNIMFLGLDQYFMVINKFMAKISRR</sequence>
<dbReference type="Proteomes" id="UP000285138">
    <property type="component" value="Unassembled WGS sequence"/>
</dbReference>
<dbReference type="PANTHER" id="PTHR12277:SF81">
    <property type="entry name" value="PROTEIN ABHD13"/>
    <property type="match status" value="1"/>
</dbReference>
<evidence type="ECO:0000313" key="3">
    <source>
        <dbReference type="Proteomes" id="UP000285138"/>
    </source>
</evidence>
<gene>
    <name evidence="2" type="ORF">D5R97_09055</name>
</gene>
<dbReference type="SUPFAM" id="SSF53474">
    <property type="entry name" value="alpha/beta-Hydrolases"/>
    <property type="match status" value="1"/>
</dbReference>
<organism evidence="2 3">
    <name type="scientific">Candidatus Syntrophonatronum acetioxidans</name>
    <dbReference type="NCBI Taxonomy" id="1795816"/>
    <lineage>
        <taxon>Bacteria</taxon>
        <taxon>Bacillati</taxon>
        <taxon>Bacillota</taxon>
        <taxon>Clostridia</taxon>
        <taxon>Eubacteriales</taxon>
        <taxon>Syntrophomonadaceae</taxon>
        <taxon>Candidatus Syntrophonatronum</taxon>
    </lineage>
</organism>